<evidence type="ECO:0000313" key="1">
    <source>
        <dbReference type="EMBL" id="KAK7401140.1"/>
    </source>
</evidence>
<gene>
    <name evidence="1" type="ORF">VNO78_12458</name>
</gene>
<protein>
    <submittedName>
        <fullName evidence="1">Uncharacterized protein</fullName>
    </submittedName>
</protein>
<accession>A0AAN9XPK3</accession>
<evidence type="ECO:0000313" key="2">
    <source>
        <dbReference type="Proteomes" id="UP001386955"/>
    </source>
</evidence>
<keyword evidence="2" id="KW-1185">Reference proteome</keyword>
<reference evidence="1 2" key="1">
    <citation type="submission" date="2024-01" db="EMBL/GenBank/DDBJ databases">
        <title>The genomes of 5 underutilized Papilionoideae crops provide insights into root nodulation and disease resistanc.</title>
        <authorList>
            <person name="Jiang F."/>
        </authorList>
    </citation>
    <scope>NUCLEOTIDE SEQUENCE [LARGE SCALE GENOMIC DNA]</scope>
    <source>
        <strain evidence="1">DUOXIRENSHENG_FW03</strain>
        <tissue evidence="1">Leaves</tissue>
    </source>
</reference>
<proteinExistence type="predicted"/>
<dbReference type="Proteomes" id="UP001386955">
    <property type="component" value="Unassembled WGS sequence"/>
</dbReference>
<organism evidence="1 2">
    <name type="scientific">Psophocarpus tetragonolobus</name>
    <name type="common">Winged bean</name>
    <name type="synonym">Dolichos tetragonolobus</name>
    <dbReference type="NCBI Taxonomy" id="3891"/>
    <lineage>
        <taxon>Eukaryota</taxon>
        <taxon>Viridiplantae</taxon>
        <taxon>Streptophyta</taxon>
        <taxon>Embryophyta</taxon>
        <taxon>Tracheophyta</taxon>
        <taxon>Spermatophyta</taxon>
        <taxon>Magnoliopsida</taxon>
        <taxon>eudicotyledons</taxon>
        <taxon>Gunneridae</taxon>
        <taxon>Pentapetalae</taxon>
        <taxon>rosids</taxon>
        <taxon>fabids</taxon>
        <taxon>Fabales</taxon>
        <taxon>Fabaceae</taxon>
        <taxon>Papilionoideae</taxon>
        <taxon>50 kb inversion clade</taxon>
        <taxon>NPAAA clade</taxon>
        <taxon>indigoferoid/millettioid clade</taxon>
        <taxon>Phaseoleae</taxon>
        <taxon>Psophocarpus</taxon>
    </lineage>
</organism>
<comment type="caution">
    <text evidence="1">The sequence shown here is derived from an EMBL/GenBank/DDBJ whole genome shotgun (WGS) entry which is preliminary data.</text>
</comment>
<dbReference type="AlphaFoldDB" id="A0AAN9XPK3"/>
<name>A0AAN9XPK3_PSOTE</name>
<dbReference type="EMBL" id="JAYMYS010000003">
    <property type="protein sequence ID" value="KAK7401140.1"/>
    <property type="molecule type" value="Genomic_DNA"/>
</dbReference>
<sequence>MSKRKLRCPGGDYGDLLSFASQTLSPRGQLLSKQDVGMMGYVGVEGSLDSIEIYLLRSLTTICHYKFKIVDTKNKLKDNELLEGQSCVGDRVLQVEG</sequence>